<reference evidence="1 2" key="1">
    <citation type="submission" date="2019-07" db="EMBL/GenBank/DDBJ databases">
        <title>Genomics analysis of Aphanomyces spp. identifies a new class of oomycete effector associated with host adaptation.</title>
        <authorList>
            <person name="Gaulin E."/>
        </authorList>
    </citation>
    <scope>NUCLEOTIDE SEQUENCE [LARGE SCALE GENOMIC DNA]</scope>
    <source>
        <strain evidence="1 2">ATCC 201684</strain>
    </source>
</reference>
<comment type="caution">
    <text evidence="1">The sequence shown here is derived from an EMBL/GenBank/DDBJ whole genome shotgun (WGS) entry which is preliminary data.</text>
</comment>
<organism evidence="1 2">
    <name type="scientific">Aphanomyces euteiches</name>
    <dbReference type="NCBI Taxonomy" id="100861"/>
    <lineage>
        <taxon>Eukaryota</taxon>
        <taxon>Sar</taxon>
        <taxon>Stramenopiles</taxon>
        <taxon>Oomycota</taxon>
        <taxon>Saprolegniomycetes</taxon>
        <taxon>Saprolegniales</taxon>
        <taxon>Verrucalvaceae</taxon>
        <taxon>Aphanomyces</taxon>
    </lineage>
</organism>
<sequence>MHTLTAAVFNSQAEKCRVAAKLPTDLTVQDMLNACAFPACVTWYNQLATLPCTVGGKPSSTMGQICGGKSAPASSSGKYCTASDYSSATNQLALSCALDSGISTTDIASNQARFCATPSCVKFTQAYAALTCLDATGKPASDFAKFCAATTTAAPTTTKKPTTTAAPTTTATADPTVGFLTTLTPQSTATRECTAKDMPYYYPEEYNACLRAAGITSIPSALSDITKLCQYDVCVEVFEMYRHVFCAVNGSRTMGYVCVGYTKSDPFLVPQNNSITLVQSTSSLPSLSISACLTSAIVILLAF</sequence>
<evidence type="ECO:0000313" key="1">
    <source>
        <dbReference type="EMBL" id="KAF0736819.1"/>
    </source>
</evidence>
<accession>A0A6G0X9P1</accession>
<dbReference type="VEuPathDB" id="FungiDB:AeMF1_001412"/>
<evidence type="ECO:0000313" key="2">
    <source>
        <dbReference type="Proteomes" id="UP000481153"/>
    </source>
</evidence>
<gene>
    <name evidence="1" type="ORF">Ae201684_006976</name>
</gene>
<keyword evidence="2" id="KW-1185">Reference proteome</keyword>
<dbReference type="Proteomes" id="UP000481153">
    <property type="component" value="Unassembled WGS sequence"/>
</dbReference>
<dbReference type="EMBL" id="VJMJ01000087">
    <property type="protein sequence ID" value="KAF0736819.1"/>
    <property type="molecule type" value="Genomic_DNA"/>
</dbReference>
<dbReference type="AlphaFoldDB" id="A0A6G0X9P1"/>
<proteinExistence type="predicted"/>
<protein>
    <submittedName>
        <fullName evidence="1">Uncharacterized protein</fullName>
    </submittedName>
</protein>
<name>A0A6G0X9P1_9STRA</name>